<organism evidence="9 10">
    <name type="scientific">Anthostomella pinea</name>
    <dbReference type="NCBI Taxonomy" id="933095"/>
    <lineage>
        <taxon>Eukaryota</taxon>
        <taxon>Fungi</taxon>
        <taxon>Dikarya</taxon>
        <taxon>Ascomycota</taxon>
        <taxon>Pezizomycotina</taxon>
        <taxon>Sordariomycetes</taxon>
        <taxon>Xylariomycetidae</taxon>
        <taxon>Xylariales</taxon>
        <taxon>Xylariaceae</taxon>
        <taxon>Anthostomella</taxon>
    </lineage>
</organism>
<evidence type="ECO:0000256" key="6">
    <source>
        <dbReference type="ARBA" id="ARBA00023242"/>
    </source>
</evidence>
<dbReference type="Gene3D" id="1.20.5.170">
    <property type="match status" value="1"/>
</dbReference>
<dbReference type="GO" id="GO:0000976">
    <property type="term" value="F:transcription cis-regulatory region binding"/>
    <property type="evidence" value="ECO:0007669"/>
    <property type="project" value="InterPro"/>
</dbReference>
<feature type="region of interest" description="Disordered" evidence="8">
    <location>
        <begin position="30"/>
        <end position="59"/>
    </location>
</feature>
<dbReference type="InterPro" id="IPR046347">
    <property type="entry name" value="bZIP_sf"/>
</dbReference>
<dbReference type="Proteomes" id="UP001295740">
    <property type="component" value="Unassembled WGS sequence"/>
</dbReference>
<dbReference type="GO" id="GO:0090575">
    <property type="term" value="C:RNA polymerase II transcription regulator complex"/>
    <property type="evidence" value="ECO:0007669"/>
    <property type="project" value="TreeGrafter"/>
</dbReference>
<dbReference type="PANTHER" id="PTHR40621:SF11">
    <property type="entry name" value="TRANSCRIPTION FACTOR KAPC-RELATED"/>
    <property type="match status" value="1"/>
</dbReference>
<proteinExistence type="inferred from homology"/>
<dbReference type="SUPFAM" id="SSF57959">
    <property type="entry name" value="Leucine zipper domain"/>
    <property type="match status" value="1"/>
</dbReference>
<dbReference type="EMBL" id="CAUWAG010000003">
    <property type="protein sequence ID" value="CAJ2501552.1"/>
    <property type="molecule type" value="Genomic_DNA"/>
</dbReference>
<evidence type="ECO:0000256" key="4">
    <source>
        <dbReference type="ARBA" id="ARBA00023125"/>
    </source>
</evidence>
<dbReference type="CDD" id="cd14688">
    <property type="entry name" value="bZIP_YAP"/>
    <property type="match status" value="1"/>
</dbReference>
<keyword evidence="4" id="KW-0238">DNA-binding</keyword>
<dbReference type="PANTHER" id="PTHR40621">
    <property type="entry name" value="TRANSCRIPTION FACTOR KAPC-RELATED"/>
    <property type="match status" value="1"/>
</dbReference>
<evidence type="ECO:0000256" key="3">
    <source>
        <dbReference type="ARBA" id="ARBA00023015"/>
    </source>
</evidence>
<keyword evidence="10" id="KW-1185">Reference proteome</keyword>
<keyword evidence="6" id="KW-0539">Nucleus</keyword>
<evidence type="ECO:0000256" key="1">
    <source>
        <dbReference type="ARBA" id="ARBA00004123"/>
    </source>
</evidence>
<evidence type="ECO:0000256" key="2">
    <source>
        <dbReference type="ARBA" id="ARBA00007163"/>
    </source>
</evidence>
<reference evidence="9" key="1">
    <citation type="submission" date="2023-10" db="EMBL/GenBank/DDBJ databases">
        <authorList>
            <person name="Hackl T."/>
        </authorList>
    </citation>
    <scope>NUCLEOTIDE SEQUENCE</scope>
</reference>
<dbReference type="GO" id="GO:0001228">
    <property type="term" value="F:DNA-binding transcription activator activity, RNA polymerase II-specific"/>
    <property type="evidence" value="ECO:0007669"/>
    <property type="project" value="TreeGrafter"/>
</dbReference>
<name>A0AAI8VBK5_9PEZI</name>
<evidence type="ECO:0000313" key="9">
    <source>
        <dbReference type="EMBL" id="CAJ2501552.1"/>
    </source>
</evidence>
<keyword evidence="5" id="KW-0804">Transcription</keyword>
<dbReference type="AlphaFoldDB" id="A0AAI8VBK5"/>
<protein>
    <submittedName>
        <fullName evidence="9">Uu.00g044050.m01.CDS01</fullName>
    </submittedName>
</protein>
<accession>A0AAI8VBK5</accession>
<keyword evidence="3" id="KW-0805">Transcription regulation</keyword>
<sequence>MADSQGGEGDDPRPSFKGYWQRFKEKAAGKNLKFVPSKDAEDPDTASAQSKTQARRAQVRKAQIQHRQRKANYTKELEMDIARLRENIEKDEQEKLTLKADNDTIRQHLAHRSSSISLLGSTAFSLAPPTAVTAYSSAQQFPAYHVSLDISDFMNTPTFQVARSSMPSSHTGIGSGTLGTQAPEDLFAATVASSSSSVSLPTGGGGASMAPPMAGISSLSEAQTDQAINFILALEHICWDHFDASHYTHADYDATADENGHMLMASSIALQDAPTDVFERIDAVQQRLRATHVDGPPKITRRQNDGIHTTTTTTSDISWQTTSCALTLENLHDLASTLNPPDRELAPVQAWFEIARLYGLHVAVDAPLMDAVKRAFAGVVKCLDFGAVIERDAFESVLRRVIGLPARAVVGEDEDDGQAVAG</sequence>
<keyword evidence="7" id="KW-0175">Coiled coil</keyword>
<evidence type="ECO:0000256" key="8">
    <source>
        <dbReference type="SAM" id="MobiDB-lite"/>
    </source>
</evidence>
<comment type="similarity">
    <text evidence="2">Belongs to the bZIP family.</text>
</comment>
<gene>
    <name evidence="9" type="ORF">KHLLAP_LOCUS2020</name>
</gene>
<evidence type="ECO:0000256" key="7">
    <source>
        <dbReference type="SAM" id="Coils"/>
    </source>
</evidence>
<evidence type="ECO:0000313" key="10">
    <source>
        <dbReference type="Proteomes" id="UP001295740"/>
    </source>
</evidence>
<comment type="subcellular location">
    <subcellularLocation>
        <location evidence="1">Nucleus</location>
    </subcellularLocation>
</comment>
<evidence type="ECO:0000256" key="5">
    <source>
        <dbReference type="ARBA" id="ARBA00023163"/>
    </source>
</evidence>
<feature type="coiled-coil region" evidence="7">
    <location>
        <begin position="74"/>
        <end position="101"/>
    </location>
</feature>
<comment type="caution">
    <text evidence="9">The sequence shown here is derived from an EMBL/GenBank/DDBJ whole genome shotgun (WGS) entry which is preliminary data.</text>
</comment>
<dbReference type="InterPro" id="IPR050936">
    <property type="entry name" value="AP-1-like"/>
</dbReference>